<name>A0ABY7AC33_9FIRM</name>
<accession>A0ABY7AC33</accession>
<proteinExistence type="predicted"/>
<keyword evidence="3" id="KW-0804">Transcription</keyword>
<dbReference type="InterPro" id="IPR036388">
    <property type="entry name" value="WH-like_DNA-bd_sf"/>
</dbReference>
<keyword evidence="6" id="KW-1185">Reference proteome</keyword>
<dbReference type="InterPro" id="IPR023187">
    <property type="entry name" value="Tscrpt_reg_MarR-type_CS"/>
</dbReference>
<keyword evidence="2" id="KW-0238">DNA-binding</keyword>
<evidence type="ECO:0000313" key="5">
    <source>
        <dbReference type="EMBL" id="WAJ23989.1"/>
    </source>
</evidence>
<dbReference type="EMBL" id="CP113524">
    <property type="protein sequence ID" value="WAJ23989.1"/>
    <property type="molecule type" value="Genomic_DNA"/>
</dbReference>
<dbReference type="PRINTS" id="PR00598">
    <property type="entry name" value="HTHMARR"/>
</dbReference>
<dbReference type="SMART" id="SM00347">
    <property type="entry name" value="HTH_MARR"/>
    <property type="match status" value="1"/>
</dbReference>
<gene>
    <name evidence="5" type="ORF">OW255_00205</name>
</gene>
<dbReference type="InterPro" id="IPR000835">
    <property type="entry name" value="HTH_MarR-typ"/>
</dbReference>
<dbReference type="Pfam" id="PF01047">
    <property type="entry name" value="MarR"/>
    <property type="match status" value="1"/>
</dbReference>
<dbReference type="Gene3D" id="1.10.10.10">
    <property type="entry name" value="Winged helix-like DNA-binding domain superfamily/Winged helix DNA-binding domain"/>
    <property type="match status" value="1"/>
</dbReference>
<keyword evidence="1" id="KW-0805">Transcription regulation</keyword>
<dbReference type="PROSITE" id="PS50995">
    <property type="entry name" value="HTH_MARR_2"/>
    <property type="match status" value="1"/>
</dbReference>
<dbReference type="InterPro" id="IPR036390">
    <property type="entry name" value="WH_DNA-bd_sf"/>
</dbReference>
<dbReference type="SUPFAM" id="SSF46785">
    <property type="entry name" value="Winged helix' DNA-binding domain"/>
    <property type="match status" value="1"/>
</dbReference>
<evidence type="ECO:0000256" key="3">
    <source>
        <dbReference type="ARBA" id="ARBA00023163"/>
    </source>
</evidence>
<feature type="domain" description="HTH marR-type" evidence="4">
    <location>
        <begin position="1"/>
        <end position="133"/>
    </location>
</feature>
<organism evidence="5 6">
    <name type="scientific">Lacrimispora xylanolytica</name>
    <dbReference type="NCBI Taxonomy" id="29375"/>
    <lineage>
        <taxon>Bacteria</taxon>
        <taxon>Bacillati</taxon>
        <taxon>Bacillota</taxon>
        <taxon>Clostridia</taxon>
        <taxon>Lachnospirales</taxon>
        <taxon>Lachnospiraceae</taxon>
        <taxon>Lacrimispora</taxon>
    </lineage>
</organism>
<dbReference type="Proteomes" id="UP001163115">
    <property type="component" value="Chromosome"/>
</dbReference>
<dbReference type="RefSeq" id="WP_268115232.1">
    <property type="nucleotide sequence ID" value="NZ_CP113524.1"/>
</dbReference>
<evidence type="ECO:0000313" key="6">
    <source>
        <dbReference type="Proteomes" id="UP001163115"/>
    </source>
</evidence>
<dbReference type="PROSITE" id="PS01117">
    <property type="entry name" value="HTH_MARR_1"/>
    <property type="match status" value="1"/>
</dbReference>
<sequence length="139" mass="16090">MAAFHYLLMAGHSIYQKKLMDALKDTELTPGQPKVLDYLKDCDGSTQKEIAAACYLEAATVTSVLNGMEAKGLIIRKRLNGNRRSFHVFMTEKGRMLQKQVEEIFLRIEEETFKELSEEKRKEFLQIFSQIHDNLMTTR</sequence>
<evidence type="ECO:0000259" key="4">
    <source>
        <dbReference type="PROSITE" id="PS50995"/>
    </source>
</evidence>
<evidence type="ECO:0000256" key="1">
    <source>
        <dbReference type="ARBA" id="ARBA00023015"/>
    </source>
</evidence>
<evidence type="ECO:0000256" key="2">
    <source>
        <dbReference type="ARBA" id="ARBA00023125"/>
    </source>
</evidence>
<dbReference type="PANTHER" id="PTHR42756">
    <property type="entry name" value="TRANSCRIPTIONAL REGULATOR, MARR"/>
    <property type="match status" value="1"/>
</dbReference>
<protein>
    <submittedName>
        <fullName evidence="5">MarR family transcriptional regulator</fullName>
    </submittedName>
</protein>
<dbReference type="PANTHER" id="PTHR42756:SF1">
    <property type="entry name" value="TRANSCRIPTIONAL REPRESSOR OF EMRAB OPERON"/>
    <property type="match status" value="1"/>
</dbReference>
<reference evidence="5" key="1">
    <citation type="submission" date="2022-11" db="EMBL/GenBank/DDBJ databases">
        <title>Lacrimispora xylanolytica sy1, complete genome.</title>
        <authorList>
            <person name="Choi S."/>
        </authorList>
    </citation>
    <scope>NUCLEOTIDE SEQUENCE</scope>
    <source>
        <strain evidence="5">Sy1</strain>
    </source>
</reference>